<reference evidence="2 3" key="1">
    <citation type="submission" date="2018-10" db="EMBL/GenBank/DDBJ databases">
        <title>Fifty Aureobasidium pullulans genomes reveal a recombining polyextremotolerant generalist.</title>
        <authorList>
            <person name="Gostincar C."/>
            <person name="Turk M."/>
            <person name="Zajc J."/>
            <person name="Gunde-Cimerman N."/>
        </authorList>
    </citation>
    <scope>NUCLEOTIDE SEQUENCE [LARGE SCALE GENOMIC DNA]</scope>
    <source>
        <strain evidence="2 3">EXF-10659</strain>
    </source>
</reference>
<evidence type="ECO:0000256" key="1">
    <source>
        <dbReference type="SAM" id="MobiDB-lite"/>
    </source>
</evidence>
<organism evidence="2 3">
    <name type="scientific">Aureobasidium pullulans</name>
    <name type="common">Black yeast</name>
    <name type="synonym">Pullularia pullulans</name>
    <dbReference type="NCBI Taxonomy" id="5580"/>
    <lineage>
        <taxon>Eukaryota</taxon>
        <taxon>Fungi</taxon>
        <taxon>Dikarya</taxon>
        <taxon>Ascomycota</taxon>
        <taxon>Pezizomycotina</taxon>
        <taxon>Dothideomycetes</taxon>
        <taxon>Dothideomycetidae</taxon>
        <taxon>Dothideales</taxon>
        <taxon>Saccotheciaceae</taxon>
        <taxon>Aureobasidium</taxon>
    </lineage>
</organism>
<protein>
    <submittedName>
        <fullName evidence="2">Uncharacterized protein</fullName>
    </submittedName>
</protein>
<name>A0A4S8ZXB0_AURPU</name>
<feature type="compositionally biased region" description="Basic and acidic residues" evidence="1">
    <location>
        <begin position="76"/>
        <end position="85"/>
    </location>
</feature>
<comment type="caution">
    <text evidence="2">The sequence shown here is derived from an EMBL/GenBank/DDBJ whole genome shotgun (WGS) entry which is preliminary data.</text>
</comment>
<feature type="compositionally biased region" description="Pro residues" evidence="1">
    <location>
        <begin position="41"/>
        <end position="50"/>
    </location>
</feature>
<evidence type="ECO:0000313" key="3">
    <source>
        <dbReference type="Proteomes" id="UP000308802"/>
    </source>
</evidence>
<accession>A0A4S8ZXB0</accession>
<evidence type="ECO:0000313" key="2">
    <source>
        <dbReference type="EMBL" id="THW71136.1"/>
    </source>
</evidence>
<dbReference type="EMBL" id="QZAO01000296">
    <property type="protein sequence ID" value="THW71136.1"/>
    <property type="molecule type" value="Genomic_DNA"/>
</dbReference>
<proteinExistence type="predicted"/>
<dbReference type="Proteomes" id="UP000308802">
    <property type="component" value="Unassembled WGS sequence"/>
</dbReference>
<feature type="region of interest" description="Disordered" evidence="1">
    <location>
        <begin position="1"/>
        <end position="85"/>
    </location>
</feature>
<sequence length="508" mass="56841">MARVRSKSKDAEVRAKPLTKSGVVKKTPVKPTAKRRRTTSTPPPPPPPPTTTRSSRSQSRTRRPSYQIQEAQFSDNKSKSVSKDDDQLVPLDKNISSDELVQTAVPATKLPRIYWITNYRELSPPWIGCSDFVPPVYVEYLMRSKKRLALGKKWEEGKNDKITNMEGALHTFVTSIELAWLHGERGYNKGHTFTPYPHSGKFRSGRQVLVSNMIHQDFENGAVMMVLSALTTEETTLGGDFNVPSTKEKQSRNIRNEYDDALRRLMVHHLTLDGQLPSIEEGSATAMSRVQAKAFLTNKVLKVACTNVLEQVKNKLFWLRNATLKSKTDRPLLSLEILVATAFHQFQNEMETLEKVCPQGYVYTFSAPKIFIGAFGPDDGLMACIYAAGLKHYIQTTKLKNMRVFQVPDIPGEWVSWMKMAMSEVAGVQIMTRPELYSNKKTPLDSYSPPSAGTMLVLHNCSDAFGQNIRYESGVGSLDAIIGRFTSAAGSLINSREDLVSRVAVFGE</sequence>
<gene>
    <name evidence="2" type="ORF">D6D19_07422</name>
</gene>
<dbReference type="AlphaFoldDB" id="A0A4S8ZXB0"/>